<reference evidence="1" key="1">
    <citation type="submission" date="2022-12" db="EMBL/GenBank/DDBJ databases">
        <authorList>
            <person name="Krivoruchko A.V."/>
            <person name="Elkin A."/>
        </authorList>
    </citation>
    <scope>NUCLEOTIDE SEQUENCE</scope>
    <source>
        <strain evidence="1">IEGM 249</strain>
    </source>
</reference>
<reference evidence="2" key="2">
    <citation type="submission" date="2023-07" db="EMBL/GenBank/DDBJ databases">
        <title>Genomic analysis of Rhodococcus opacus VOC-14 with glycol ethers degradation activity.</title>
        <authorList>
            <person name="Narkevich D.A."/>
            <person name="Hlushen A.M."/>
            <person name="Akhremchuk A.E."/>
            <person name="Sikolenko M.A."/>
            <person name="Valentovich L.N."/>
        </authorList>
    </citation>
    <scope>NUCLEOTIDE SEQUENCE</scope>
    <source>
        <strain evidence="2">VOC-14</strain>
    </source>
</reference>
<dbReference type="EMBL" id="JAPWIS010000005">
    <property type="protein sequence ID" value="MCZ4584434.1"/>
    <property type="molecule type" value="Genomic_DNA"/>
</dbReference>
<organism evidence="2 4">
    <name type="scientific">Rhodococcus opacus</name>
    <name type="common">Nocardia opaca</name>
    <dbReference type="NCBI Taxonomy" id="37919"/>
    <lineage>
        <taxon>Bacteria</taxon>
        <taxon>Bacillati</taxon>
        <taxon>Actinomycetota</taxon>
        <taxon>Actinomycetes</taxon>
        <taxon>Mycobacteriales</taxon>
        <taxon>Nocardiaceae</taxon>
        <taxon>Rhodococcus</taxon>
    </lineage>
</organism>
<accession>A0AAX3YQE8</accession>
<sequence length="48" mass="5213">MDVQVLSFVTNKRYEVDKAARTRGVGWGQEVADSCAAPSRPVCRTIGS</sequence>
<gene>
    <name evidence="1" type="ORF">O4328_12200</name>
    <name evidence="2" type="ORF">Q5707_17630</name>
</gene>
<dbReference type="AlphaFoldDB" id="A0AAX3YQE8"/>
<protein>
    <submittedName>
        <fullName evidence="2">Uncharacterized protein</fullName>
    </submittedName>
</protein>
<dbReference type="Proteomes" id="UP001066327">
    <property type="component" value="Unassembled WGS sequence"/>
</dbReference>
<evidence type="ECO:0000313" key="4">
    <source>
        <dbReference type="Proteomes" id="UP001231166"/>
    </source>
</evidence>
<name>A0AAX3YQE8_RHOOP</name>
<dbReference type="RefSeq" id="WP_164709573.1">
    <property type="nucleotide sequence ID" value="NZ_CP130953.1"/>
</dbReference>
<proteinExistence type="predicted"/>
<dbReference type="Proteomes" id="UP001231166">
    <property type="component" value="Chromosome"/>
</dbReference>
<dbReference type="EMBL" id="CP130953">
    <property type="protein sequence ID" value="WLF50684.1"/>
    <property type="molecule type" value="Genomic_DNA"/>
</dbReference>
<keyword evidence="3" id="KW-1185">Reference proteome</keyword>
<evidence type="ECO:0000313" key="2">
    <source>
        <dbReference type="EMBL" id="WLF50684.1"/>
    </source>
</evidence>
<evidence type="ECO:0000313" key="3">
    <source>
        <dbReference type="Proteomes" id="UP001066327"/>
    </source>
</evidence>
<evidence type="ECO:0000313" key="1">
    <source>
        <dbReference type="EMBL" id="MCZ4584434.1"/>
    </source>
</evidence>